<keyword evidence="2" id="KW-1185">Reference proteome</keyword>
<dbReference type="Gene3D" id="3.50.50.60">
    <property type="entry name" value="FAD/NAD(P)-binding domain"/>
    <property type="match status" value="1"/>
</dbReference>
<dbReference type="Pfam" id="PF01946">
    <property type="entry name" value="Thi4"/>
    <property type="match status" value="1"/>
</dbReference>
<proteinExistence type="predicted"/>
<evidence type="ECO:0000313" key="1">
    <source>
        <dbReference type="EMBL" id="CAD6913851.1"/>
    </source>
</evidence>
<name>A0ABN7ING2_9BASI</name>
<dbReference type="EMBL" id="CAJHJG010001660">
    <property type="protein sequence ID" value="CAD6913851.1"/>
    <property type="molecule type" value="Genomic_DNA"/>
</dbReference>
<dbReference type="PANTHER" id="PTHR43422:SF3">
    <property type="entry name" value="THIAMINE THIAZOLE SYNTHASE"/>
    <property type="match status" value="1"/>
</dbReference>
<dbReference type="PANTHER" id="PTHR43422">
    <property type="entry name" value="THIAMINE THIAZOLE SYNTHASE"/>
    <property type="match status" value="1"/>
</dbReference>
<reference evidence="1" key="1">
    <citation type="submission" date="2020-10" db="EMBL/GenBank/DDBJ databases">
        <authorList>
            <person name="Sedaghatjoo S."/>
        </authorList>
    </citation>
    <scope>NUCLEOTIDE SEQUENCE</scope>
    <source>
        <strain evidence="1">AZH3</strain>
    </source>
</reference>
<sequence length="78" mass="8134">MGALDMNKSETLVTNNTREVFPGMICGGMELAELDGLPRMGASFGGMIASGRKAAKEAAQVFDSLEVVDGDVIGAKQQ</sequence>
<accession>A0ABN7ING2</accession>
<protein>
    <submittedName>
        <fullName evidence="1">Uncharacterized protein</fullName>
    </submittedName>
</protein>
<gene>
    <name evidence="1" type="ORF">JKIAZH3_G4577</name>
</gene>
<dbReference type="InterPro" id="IPR036188">
    <property type="entry name" value="FAD/NAD-bd_sf"/>
</dbReference>
<evidence type="ECO:0000313" key="2">
    <source>
        <dbReference type="Proteomes" id="UP000836402"/>
    </source>
</evidence>
<comment type="caution">
    <text evidence="1">The sequence shown here is derived from an EMBL/GenBank/DDBJ whole genome shotgun (WGS) entry which is preliminary data.</text>
</comment>
<dbReference type="Proteomes" id="UP000836402">
    <property type="component" value="Unassembled WGS sequence"/>
</dbReference>
<organism evidence="1 2">
    <name type="scientific">Tilletia caries</name>
    <name type="common">wheat bunt fungus</name>
    <dbReference type="NCBI Taxonomy" id="13290"/>
    <lineage>
        <taxon>Eukaryota</taxon>
        <taxon>Fungi</taxon>
        <taxon>Dikarya</taxon>
        <taxon>Basidiomycota</taxon>
        <taxon>Ustilaginomycotina</taxon>
        <taxon>Exobasidiomycetes</taxon>
        <taxon>Tilletiales</taxon>
        <taxon>Tilletiaceae</taxon>
        <taxon>Tilletia</taxon>
    </lineage>
</organism>